<reference evidence="13" key="2">
    <citation type="submission" date="2025-08" db="UniProtKB">
        <authorList>
            <consortium name="RefSeq"/>
        </authorList>
    </citation>
    <scope>IDENTIFICATION</scope>
    <source>
        <tissue evidence="13">Leaf</tissue>
    </source>
</reference>
<keyword evidence="4" id="KW-0808">Transferase</keyword>
<keyword evidence="8" id="KW-0131">Cell cycle</keyword>
<dbReference type="InterPro" id="IPR006009">
    <property type="entry name" value="GlcNAc_MurG"/>
</dbReference>
<dbReference type="GO" id="GO:0051301">
    <property type="term" value="P:cell division"/>
    <property type="evidence" value="ECO:0007669"/>
    <property type="project" value="UniProtKB-KW"/>
</dbReference>
<dbReference type="GeneID" id="116187580"/>
<dbReference type="PANTHER" id="PTHR21015">
    <property type="entry name" value="UDP-N-ACETYLGLUCOSAMINE--N-ACETYLMURAMYL-(PENTAPEPTIDE) PYROPHOSPHORYL-UNDECAPRENOL N-ACETYLGLUCOSAMINE TRANSFERASE 1"/>
    <property type="match status" value="1"/>
</dbReference>
<evidence type="ECO:0000259" key="10">
    <source>
        <dbReference type="Pfam" id="PF03033"/>
    </source>
</evidence>
<proteinExistence type="inferred from homology"/>
<dbReference type="InterPro" id="IPR007235">
    <property type="entry name" value="Glyco_trans_28_C"/>
</dbReference>
<dbReference type="InterPro" id="IPR004276">
    <property type="entry name" value="GlycoTrans_28_N"/>
</dbReference>
<evidence type="ECO:0000256" key="3">
    <source>
        <dbReference type="ARBA" id="ARBA00022676"/>
    </source>
</evidence>
<evidence type="ECO:0000256" key="7">
    <source>
        <dbReference type="ARBA" id="ARBA00023136"/>
    </source>
</evidence>
<dbReference type="OrthoDB" id="20273at2759"/>
<evidence type="ECO:0000313" key="13">
    <source>
        <dbReference type="RefSeq" id="XP_031372231.1"/>
    </source>
</evidence>
<evidence type="ECO:0000256" key="1">
    <source>
        <dbReference type="ARBA" id="ARBA00022475"/>
    </source>
</evidence>
<dbReference type="GO" id="GO:0071555">
    <property type="term" value="P:cell wall organization"/>
    <property type="evidence" value="ECO:0007669"/>
    <property type="project" value="UniProtKB-KW"/>
</dbReference>
<dbReference type="RefSeq" id="XP_031372231.1">
    <property type="nucleotide sequence ID" value="XM_031516371.1"/>
</dbReference>
<keyword evidence="2" id="KW-0132">Cell division</keyword>
<feature type="domain" description="Glycosyltransferase family 28 N-terminal" evidence="10">
    <location>
        <begin position="48"/>
        <end position="188"/>
    </location>
</feature>
<gene>
    <name evidence="13" type="primary">LOC116187580</name>
</gene>
<keyword evidence="6" id="KW-0573">Peptidoglycan synthesis</keyword>
<dbReference type="Gene3D" id="3.40.50.2000">
    <property type="entry name" value="Glycogen Phosphorylase B"/>
    <property type="match status" value="2"/>
</dbReference>
<dbReference type="GO" id="GO:0008360">
    <property type="term" value="P:regulation of cell shape"/>
    <property type="evidence" value="ECO:0007669"/>
    <property type="project" value="UniProtKB-KW"/>
</dbReference>
<keyword evidence="12" id="KW-1185">Reference proteome</keyword>
<dbReference type="GO" id="GO:0050511">
    <property type="term" value="F:undecaprenyldiphospho-muramoylpentapeptide beta-N-acetylglucosaminyltransferase activity"/>
    <property type="evidence" value="ECO:0007669"/>
    <property type="project" value="InterPro"/>
</dbReference>
<evidence type="ECO:0000256" key="2">
    <source>
        <dbReference type="ARBA" id="ARBA00022618"/>
    </source>
</evidence>
<evidence type="ECO:0000256" key="9">
    <source>
        <dbReference type="ARBA" id="ARBA00023316"/>
    </source>
</evidence>
<evidence type="ECO:0000259" key="11">
    <source>
        <dbReference type="Pfam" id="PF04101"/>
    </source>
</evidence>
<protein>
    <submittedName>
        <fullName evidence="13">Uncharacterized protein LOC116187580 isoform X1</fullName>
    </submittedName>
</protein>
<evidence type="ECO:0000256" key="5">
    <source>
        <dbReference type="ARBA" id="ARBA00022960"/>
    </source>
</evidence>
<sequence length="421" mass="45620">MASLSHVSIFSAAANLCLPPVSSHRARRVPCCLPTNQQPNEPATDLRVVFAGGGTGGHIYPAIAIADELKNKSPETLILFVGTPKSMESAAVRSAGYNFASIRSPPLARPLFSPKNLFLPLRLVKSLIRSYKILREFEPQIVVGTGGYVSFPLCLAAALKGITLVIQEQNAFPGIANWVLSYFANLVFVAFNSTLNSFPKHKCLVCGNPIRLSLKRDISKAEARSYFFPKLEESERAAPGAKVVLVLGGSIGANSINIAMLNLYYEILMENENLFIIWQTGVESFNEMDSLVRNHPHLLVRPFLKSMDLAYAAADLLVSRAGAMTCSEILATGKPAILIPSPNVAEGHQFRNASLMADLAGSRIIREDELDSITLKSAIEELLGNEDQLTVMSERALKAAKPNASAEIVERILSLVTSSAN</sequence>
<dbReference type="GO" id="GO:0005975">
    <property type="term" value="P:carbohydrate metabolic process"/>
    <property type="evidence" value="ECO:0007669"/>
    <property type="project" value="InterPro"/>
</dbReference>
<accession>A0A6P8BQZ7</accession>
<dbReference type="SUPFAM" id="SSF53756">
    <property type="entry name" value="UDP-Glycosyltransferase/glycogen phosphorylase"/>
    <property type="match status" value="1"/>
</dbReference>
<evidence type="ECO:0000256" key="8">
    <source>
        <dbReference type="ARBA" id="ARBA00023306"/>
    </source>
</evidence>
<dbReference type="CDD" id="cd03785">
    <property type="entry name" value="GT28_MurG"/>
    <property type="match status" value="1"/>
</dbReference>
<evidence type="ECO:0000256" key="4">
    <source>
        <dbReference type="ARBA" id="ARBA00022679"/>
    </source>
</evidence>
<dbReference type="AlphaFoldDB" id="A0A6P8BQZ7"/>
<evidence type="ECO:0000256" key="6">
    <source>
        <dbReference type="ARBA" id="ARBA00022984"/>
    </source>
</evidence>
<evidence type="ECO:0000313" key="12">
    <source>
        <dbReference type="Proteomes" id="UP000515151"/>
    </source>
</evidence>
<dbReference type="HAMAP" id="MF_00033">
    <property type="entry name" value="MurG"/>
    <property type="match status" value="1"/>
</dbReference>
<dbReference type="NCBIfam" id="TIGR01133">
    <property type="entry name" value="murG"/>
    <property type="match status" value="1"/>
</dbReference>
<keyword evidence="9" id="KW-0961">Cell wall biogenesis/degradation</keyword>
<keyword evidence="1" id="KW-1003">Cell membrane</keyword>
<dbReference type="Pfam" id="PF04101">
    <property type="entry name" value="Glyco_tran_28_C"/>
    <property type="match status" value="1"/>
</dbReference>
<dbReference type="Proteomes" id="UP000515151">
    <property type="component" value="Chromosome 8"/>
</dbReference>
<keyword evidence="3" id="KW-0328">Glycosyltransferase</keyword>
<reference evidence="12" key="1">
    <citation type="journal article" date="2020" name="Plant Biotechnol. J.">
        <title>The pomegranate (Punica granatum L.) draft genome dissects genetic divergence between soft- and hard-seeded cultivars.</title>
        <authorList>
            <person name="Luo X."/>
            <person name="Li H."/>
            <person name="Wu Z."/>
            <person name="Yao W."/>
            <person name="Zhao P."/>
            <person name="Cao D."/>
            <person name="Yu H."/>
            <person name="Li K."/>
            <person name="Poudel K."/>
            <person name="Zhao D."/>
            <person name="Zhang F."/>
            <person name="Xia X."/>
            <person name="Chen L."/>
            <person name="Wang Q."/>
            <person name="Jing D."/>
            <person name="Cao S."/>
        </authorList>
    </citation>
    <scope>NUCLEOTIDE SEQUENCE [LARGE SCALE GENOMIC DNA]</scope>
    <source>
        <strain evidence="12">cv. Tunisia</strain>
    </source>
</reference>
<dbReference type="PANTHER" id="PTHR21015:SF22">
    <property type="entry name" value="GLYCOSYLTRANSFERASE"/>
    <property type="match status" value="1"/>
</dbReference>
<organism evidence="12 13">
    <name type="scientific">Punica granatum</name>
    <name type="common">Pomegranate</name>
    <dbReference type="NCBI Taxonomy" id="22663"/>
    <lineage>
        <taxon>Eukaryota</taxon>
        <taxon>Viridiplantae</taxon>
        <taxon>Streptophyta</taxon>
        <taxon>Embryophyta</taxon>
        <taxon>Tracheophyta</taxon>
        <taxon>Spermatophyta</taxon>
        <taxon>Magnoliopsida</taxon>
        <taxon>eudicotyledons</taxon>
        <taxon>Gunneridae</taxon>
        <taxon>Pentapetalae</taxon>
        <taxon>rosids</taxon>
        <taxon>malvids</taxon>
        <taxon>Myrtales</taxon>
        <taxon>Lythraceae</taxon>
        <taxon>Punica</taxon>
    </lineage>
</organism>
<keyword evidence="5" id="KW-0133">Cell shape</keyword>
<feature type="domain" description="Glycosyl transferase family 28 C-terminal" evidence="11">
    <location>
        <begin position="243"/>
        <end position="405"/>
    </location>
</feature>
<dbReference type="Pfam" id="PF03033">
    <property type="entry name" value="Glyco_transf_28"/>
    <property type="match status" value="1"/>
</dbReference>
<name>A0A6P8BQZ7_PUNGR</name>
<keyword evidence="7" id="KW-0472">Membrane</keyword>